<dbReference type="PANTHER" id="PTHR11908">
    <property type="entry name" value="XANTHINE DEHYDROGENASE"/>
    <property type="match status" value="1"/>
</dbReference>
<dbReference type="EMBL" id="WMBA01000014">
    <property type="protein sequence ID" value="MTD54674.1"/>
    <property type="molecule type" value="Genomic_DNA"/>
</dbReference>
<gene>
    <name evidence="4" type="ORF">GKO32_11880</name>
</gene>
<name>A0A6N7Z3L6_9PSEU</name>
<keyword evidence="2" id="KW-0560">Oxidoreductase</keyword>
<protein>
    <submittedName>
        <fullName evidence="4">Molybdopterin-dependent oxidoreductase</fullName>
    </submittedName>
</protein>
<keyword evidence="5" id="KW-1185">Reference proteome</keyword>
<dbReference type="InterPro" id="IPR008274">
    <property type="entry name" value="AldOxase/xan_DH_MoCoBD1"/>
</dbReference>
<reference evidence="4 5" key="1">
    <citation type="submission" date="2019-11" db="EMBL/GenBank/DDBJ databases">
        <title>Draft genome of Amycolatopsis RM579.</title>
        <authorList>
            <person name="Duangmal K."/>
            <person name="Mingma R."/>
        </authorList>
    </citation>
    <scope>NUCLEOTIDE SEQUENCE [LARGE SCALE GENOMIC DNA]</scope>
    <source>
        <strain evidence="4 5">RM579</strain>
    </source>
</reference>
<dbReference type="RefSeq" id="WP_154756896.1">
    <property type="nucleotide sequence ID" value="NZ_WMBA01000014.1"/>
</dbReference>
<dbReference type="Pfam" id="PF01315">
    <property type="entry name" value="Ald_Xan_dh_C"/>
    <property type="match status" value="1"/>
</dbReference>
<dbReference type="GO" id="GO:0016491">
    <property type="term" value="F:oxidoreductase activity"/>
    <property type="evidence" value="ECO:0007669"/>
    <property type="project" value="UniProtKB-KW"/>
</dbReference>
<dbReference type="SUPFAM" id="SSF56003">
    <property type="entry name" value="Molybdenum cofactor-binding domain"/>
    <property type="match status" value="1"/>
</dbReference>
<keyword evidence="1" id="KW-0500">Molybdenum</keyword>
<dbReference type="Gene3D" id="3.90.1170.50">
    <property type="entry name" value="Aldehyde oxidase/xanthine dehydrogenase, a/b hammerhead"/>
    <property type="match status" value="1"/>
</dbReference>
<evidence type="ECO:0000313" key="4">
    <source>
        <dbReference type="EMBL" id="MTD54674.1"/>
    </source>
</evidence>
<dbReference type="GO" id="GO:0005506">
    <property type="term" value="F:iron ion binding"/>
    <property type="evidence" value="ECO:0007669"/>
    <property type="project" value="InterPro"/>
</dbReference>
<evidence type="ECO:0000256" key="1">
    <source>
        <dbReference type="ARBA" id="ARBA00022505"/>
    </source>
</evidence>
<evidence type="ECO:0000256" key="2">
    <source>
        <dbReference type="ARBA" id="ARBA00023002"/>
    </source>
</evidence>
<dbReference type="OrthoDB" id="135295at2"/>
<evidence type="ECO:0000259" key="3">
    <source>
        <dbReference type="SMART" id="SM01008"/>
    </source>
</evidence>
<dbReference type="PANTHER" id="PTHR11908:SF132">
    <property type="entry name" value="ALDEHYDE OXIDASE 1-RELATED"/>
    <property type="match status" value="1"/>
</dbReference>
<dbReference type="InterPro" id="IPR016208">
    <property type="entry name" value="Ald_Oxase/xanthine_DH-like"/>
</dbReference>
<dbReference type="Pfam" id="PF02738">
    <property type="entry name" value="MoCoBD_1"/>
    <property type="match status" value="1"/>
</dbReference>
<dbReference type="SMART" id="SM01008">
    <property type="entry name" value="Ald_Xan_dh_C"/>
    <property type="match status" value="1"/>
</dbReference>
<sequence>MSAPLTPPRLSHVDGPLRRDGDVIVSGHAVYLDDVALPGMLHAAILRSPHPHARIRSVDTSAALRCAGVHAAVSGEDLRGESDPVPHYFDPGLFGFNTADFFALAVDKVRWVGEPVAAVVADSLANAEAALAAIAVEYDVLPSVIEPDDALADDAVRVFDHWDRNVLGVLPFAQGDAAGTLAGAPHRLRERITVGRHQGVPLEPRGYIGSWDPRGRLELWASTQSPHLVRTGLARILHLPEERIRVVAPRMGGGFGHKFNGYSEELLVCLLSKLTGAAVKWVETRADSLLVGAREFSHDVEAGFDDEGMLIAFTDRMLANIGCLASWGGWGMAFMAGLTFPGPYVCGDYAIEVLPVVTNKAPWNGYRGYGKEQAAVVLERVMEVIAARLDLDPAEVRRRNMRPADSFPLWAAGKHLDSGDHRGALDKVVRLSRYHELRGGQAPGATRLRGVGIGFELTPEGGELLGTSVRGHDTSTVRVHPGGTVTVLTGVTSPGTGNETSIAYLVARELGIGIDQVDVVQGDTDRCPFGYGNFSSRSLNSGGAAAVLAAREIRARLAAVAAADFGCEESEVAARDGLLVSVRDEELSIPFAELVLRVYQHGSSDPGVGQALLEVTKVEGPHNFHHDPGQSGLTNAYPMYSSTAAVAVVDVDAETGVVAVTGLFAVGDCGTIVNRNFVNSQLYGALAQGAGGALWEHSPYDAGTGEPLARTFKHYLLPRAPDLPAMVVAHQETPSPFTLMGTKGAGESGVGAGMAALVNAVNDALRPLGASVTDLPLDPPRVLRAIDEARARQSVREDA</sequence>
<dbReference type="Gene3D" id="3.30.365.10">
    <property type="entry name" value="Aldehyde oxidase/xanthine dehydrogenase, molybdopterin binding domain"/>
    <property type="match status" value="4"/>
</dbReference>
<dbReference type="Pfam" id="PF20256">
    <property type="entry name" value="MoCoBD_2"/>
    <property type="match status" value="1"/>
</dbReference>
<dbReference type="InterPro" id="IPR036856">
    <property type="entry name" value="Ald_Oxase/Xan_DH_a/b_sf"/>
</dbReference>
<feature type="domain" description="Aldehyde oxidase/xanthine dehydrogenase a/b hammerhead" evidence="3">
    <location>
        <begin position="26"/>
        <end position="142"/>
    </location>
</feature>
<dbReference type="InterPro" id="IPR037165">
    <property type="entry name" value="AldOxase/xan_DH_Mopterin-bd_sf"/>
</dbReference>
<organism evidence="4 5">
    <name type="scientific">Amycolatopsis pithecellobii</name>
    <dbReference type="NCBI Taxonomy" id="664692"/>
    <lineage>
        <taxon>Bacteria</taxon>
        <taxon>Bacillati</taxon>
        <taxon>Actinomycetota</taxon>
        <taxon>Actinomycetes</taxon>
        <taxon>Pseudonocardiales</taxon>
        <taxon>Pseudonocardiaceae</taxon>
        <taxon>Amycolatopsis</taxon>
    </lineage>
</organism>
<accession>A0A6N7Z3L6</accession>
<dbReference type="InterPro" id="IPR046867">
    <property type="entry name" value="AldOxase/xan_DH_MoCoBD2"/>
</dbReference>
<dbReference type="SUPFAM" id="SSF54665">
    <property type="entry name" value="CO dehydrogenase molybdoprotein N-domain-like"/>
    <property type="match status" value="1"/>
</dbReference>
<dbReference type="AlphaFoldDB" id="A0A6N7Z3L6"/>
<proteinExistence type="predicted"/>
<comment type="caution">
    <text evidence="4">The sequence shown here is derived from an EMBL/GenBank/DDBJ whole genome shotgun (WGS) entry which is preliminary data.</text>
</comment>
<dbReference type="InterPro" id="IPR000674">
    <property type="entry name" value="Ald_Oxase/Xan_DH_a/b"/>
</dbReference>
<evidence type="ECO:0000313" key="5">
    <source>
        <dbReference type="Proteomes" id="UP000440096"/>
    </source>
</evidence>
<dbReference type="Proteomes" id="UP000440096">
    <property type="component" value="Unassembled WGS sequence"/>
</dbReference>